<evidence type="ECO:0000313" key="8">
    <source>
        <dbReference type="EMBL" id="BAM36036.2"/>
    </source>
</evidence>
<organism evidence="8 9">
    <name type="scientific">Persimmon latent virus</name>
    <dbReference type="NCBI Taxonomy" id="1211481"/>
    <lineage>
        <taxon>Viruses</taxon>
        <taxon>Riboviria</taxon>
        <taxon>Orthornavirae</taxon>
        <taxon>Duplornaviricota</taxon>
        <taxon>Chrymotiviricetes</taxon>
        <taxon>Ghabrivirales</taxon>
        <taxon>Alphatotivirineae</taxon>
        <taxon>Spiciviridae</taxon>
        <taxon>Spicivirus</taxon>
        <taxon>Spicivirus sani</taxon>
    </lineage>
</organism>
<keyword evidence="2 7" id="KW-0696">RNA-directed RNA polymerase</keyword>
<proteinExistence type="predicted"/>
<dbReference type="InterPro" id="IPR043502">
    <property type="entry name" value="DNA/RNA_pol_sf"/>
</dbReference>
<keyword evidence="5 7" id="KW-0547">Nucleotide-binding</keyword>
<dbReference type="EMBL" id="AB735629">
    <property type="protein sequence ID" value="BAM36036.2"/>
    <property type="molecule type" value="Genomic_RNA"/>
</dbReference>
<dbReference type="RefSeq" id="YP_009025166.1">
    <property type="nucleotide sequence ID" value="NC_023983.1"/>
</dbReference>
<dbReference type="GO" id="GO:0003723">
    <property type="term" value="F:RNA binding"/>
    <property type="evidence" value="ECO:0007669"/>
    <property type="project" value="InterPro"/>
</dbReference>
<evidence type="ECO:0000256" key="4">
    <source>
        <dbReference type="ARBA" id="ARBA00022695"/>
    </source>
</evidence>
<evidence type="ECO:0000256" key="1">
    <source>
        <dbReference type="ARBA" id="ARBA00012494"/>
    </source>
</evidence>
<accession>R4WAJ7</accession>
<keyword evidence="9" id="KW-1185">Reference proteome</keyword>
<evidence type="ECO:0000256" key="2">
    <source>
        <dbReference type="ARBA" id="ARBA00022484"/>
    </source>
</evidence>
<dbReference type="Proteomes" id="UP000243061">
    <property type="component" value="Segment"/>
</dbReference>
<reference evidence="8 9" key="1">
    <citation type="journal article" date="2013" name="J. Gen. Virol.">
        <title>Genetic characterization of novel putative rhabdovirus and dsRNA virus from Japanese persimmon.</title>
        <authorList>
            <person name="Ito T."/>
            <person name="Suzaki K."/>
            <person name="Nakano M."/>
        </authorList>
    </citation>
    <scope>NUCLEOTIDE SEQUENCE [LARGE SCALE GENOMIC DNA]</scope>
    <source>
        <strain evidence="9">persimmon isolate</strain>
    </source>
</reference>
<keyword evidence="4 7" id="KW-0548">Nucleotidyltransferase</keyword>
<dbReference type="GeneID" id="18990607"/>
<evidence type="ECO:0000256" key="7">
    <source>
        <dbReference type="RuleBase" id="RU364050"/>
    </source>
</evidence>
<dbReference type="EC" id="2.7.7.48" evidence="1 7"/>
<protein>
    <recommendedName>
        <fullName evidence="1 7">RNA-directed RNA polymerase</fullName>
        <ecNumber evidence="1 7">2.7.7.48</ecNumber>
    </recommendedName>
</protein>
<sequence>RVELTTVGRDVGSVWSCPPKLNPYPDYTLGRGDNVIRIKDRLSSFIISDILNCAMRAHGVGSSRVVVEVKHHPYNMDHPYDVIMTATPDVRGQDCLVKCQNAVLTAIRKATNSAHLQTCVEDEVLDYMFPDYNRCVTRPSIARAYAGSVAKVLTDIEDNPADKKPTISLALAAILAPEFHGGIGVYINHMTTLCGNWTGLVKAVDLLHARAIMQHHFQDAGKGGAEDSAGIGLAGLVRELFLVYSGCGQTGFFWPDVGQDATSLEEIRTMLSIRIKLSDRWADLLAPVIWAIMLSSRRGGGDAVKAEFPHLASLLNKASEVMKRLGPFELMVKLGSDLHERDMVADPASFDYACRVRRHVSWVCVNIKAAPTRAQAKSIHKLFPPTSATDARHATTRPDALLWHYISGPTCYQDLDPNMRSVASIQARVSAAKTLFRHIPVGTNGTLVSMMLLSALCTSNGDVVMNNYIVNNALVRSGNSQKKLLKACSTFIRKSSCDLTQTKVRAEDVAVLTYFDLGFGRSMNRSDWQEEIDNRGFRKHHIQHPRAPNVSKALVSELKTVAFGDNTLPDPKFEQAIRAKLAGYCRKLVLGKKTKETMARFYRRRNDWMASGSSGGYKSKTMGELINGEGAGPISVDKRVWAEEHDFKHILRYMRSAPKELARASEKYENGKSRAIYGVAPEHYVINTYVTQGMEERLHNIPGLEKGATGVTELGYIKKRCNITANARKECTMLDYADFNVQHSLSCQYILFDEMLKAGVEVGACPDWVKACSWLRDAKLNQESYFPGKSRPVKITQGMFSGTRSTDLINTLLNLAYYEVAADAVSSYGYSSQDVYHVHQGDDVWLSSDNAAWAATLYYVMNAQGFIFQDSKQMFGPSRGEYLRVLYHSEGAVGYLARSLANYLQRPIQNKTDIGGQAWMESISDTCRVMQRRGLSIYGASVVWQDVLGAKGTVHLHERDRAKIKLPLSYIVAPREAGGMGCPPPGHLVQASLLPPAPTDQLSWKADWSALPHRMADDWIEHVSSIAHSLHKVSINAPALRENIKHTTHEPILASHGLARHNKKWKEQWSSYRKTLASPNNVVTYSPTPNLQSMRSSLSTVIPKKGNLIAGGSLDYITKPIDCNTNSPGSAGLLLNFSETINKYVTQSTFKSTSRTSIALGLSKTAAMTFILREAVEYSRANADLVSLATQLIKYGKADWLDLLLAGGSSILTPLAQFMDGKFVNVFGSLLHQILISASVGKEIGSVYEVMATHNNYINKYVQALSDCRYAPQTMLY</sequence>
<evidence type="ECO:0000256" key="6">
    <source>
        <dbReference type="ARBA" id="ARBA00048744"/>
    </source>
</evidence>
<keyword evidence="7" id="KW-0693">Viral RNA replication</keyword>
<evidence type="ECO:0000313" key="9">
    <source>
        <dbReference type="Proteomes" id="UP000243061"/>
    </source>
</evidence>
<dbReference type="GO" id="GO:0000166">
    <property type="term" value="F:nucleotide binding"/>
    <property type="evidence" value="ECO:0007669"/>
    <property type="project" value="UniProtKB-KW"/>
</dbReference>
<dbReference type="InterPro" id="IPR001795">
    <property type="entry name" value="RNA-dir_pol_luteovirus"/>
</dbReference>
<dbReference type="GO" id="GO:0006351">
    <property type="term" value="P:DNA-templated transcription"/>
    <property type="evidence" value="ECO:0007669"/>
    <property type="project" value="InterPro"/>
</dbReference>
<dbReference type="SUPFAM" id="SSF56672">
    <property type="entry name" value="DNA/RNA polymerases"/>
    <property type="match status" value="1"/>
</dbReference>
<feature type="non-terminal residue" evidence="8">
    <location>
        <position position="1"/>
    </location>
</feature>
<comment type="catalytic activity">
    <reaction evidence="6 7">
        <text>RNA(n) + a ribonucleoside 5'-triphosphate = RNA(n+1) + diphosphate</text>
        <dbReference type="Rhea" id="RHEA:21248"/>
        <dbReference type="Rhea" id="RHEA-COMP:14527"/>
        <dbReference type="Rhea" id="RHEA-COMP:17342"/>
        <dbReference type="ChEBI" id="CHEBI:33019"/>
        <dbReference type="ChEBI" id="CHEBI:61557"/>
        <dbReference type="ChEBI" id="CHEBI:140395"/>
        <dbReference type="EC" id="2.7.7.48"/>
    </reaction>
</comment>
<dbReference type="KEGG" id="vg:18990607"/>
<evidence type="ECO:0000256" key="5">
    <source>
        <dbReference type="ARBA" id="ARBA00022741"/>
    </source>
</evidence>
<name>R4WAJ7_9VIRU</name>
<dbReference type="Pfam" id="PF02123">
    <property type="entry name" value="RdRP_4"/>
    <property type="match status" value="1"/>
</dbReference>
<evidence type="ECO:0000256" key="3">
    <source>
        <dbReference type="ARBA" id="ARBA00022679"/>
    </source>
</evidence>
<dbReference type="GO" id="GO:0003968">
    <property type="term" value="F:RNA-directed RNA polymerase activity"/>
    <property type="evidence" value="ECO:0007669"/>
    <property type="project" value="UniProtKB-KW"/>
</dbReference>
<keyword evidence="3 7" id="KW-0808">Transferase</keyword>